<proteinExistence type="predicted"/>
<feature type="compositionally biased region" description="Basic residues" evidence="1">
    <location>
        <begin position="20"/>
        <end position="30"/>
    </location>
</feature>
<feature type="compositionally biased region" description="Basic residues" evidence="1">
    <location>
        <begin position="1"/>
        <end position="10"/>
    </location>
</feature>
<name>A0AAD8TV77_LOLMU</name>
<organism evidence="3 4">
    <name type="scientific">Lolium multiflorum</name>
    <name type="common">Italian ryegrass</name>
    <name type="synonym">Lolium perenne subsp. multiflorum</name>
    <dbReference type="NCBI Taxonomy" id="4521"/>
    <lineage>
        <taxon>Eukaryota</taxon>
        <taxon>Viridiplantae</taxon>
        <taxon>Streptophyta</taxon>
        <taxon>Embryophyta</taxon>
        <taxon>Tracheophyta</taxon>
        <taxon>Spermatophyta</taxon>
        <taxon>Magnoliopsida</taxon>
        <taxon>Liliopsida</taxon>
        <taxon>Poales</taxon>
        <taxon>Poaceae</taxon>
        <taxon>BOP clade</taxon>
        <taxon>Pooideae</taxon>
        <taxon>Poodae</taxon>
        <taxon>Poeae</taxon>
        <taxon>Poeae Chloroplast Group 2 (Poeae type)</taxon>
        <taxon>Loliodinae</taxon>
        <taxon>Loliinae</taxon>
        <taxon>Lolium</taxon>
    </lineage>
</organism>
<protein>
    <recommendedName>
        <fullName evidence="2">F-box domain-containing protein</fullName>
    </recommendedName>
</protein>
<reference evidence="3" key="1">
    <citation type="submission" date="2023-07" db="EMBL/GenBank/DDBJ databases">
        <title>A chromosome-level genome assembly of Lolium multiflorum.</title>
        <authorList>
            <person name="Chen Y."/>
            <person name="Copetti D."/>
            <person name="Kolliker R."/>
            <person name="Studer B."/>
        </authorList>
    </citation>
    <scope>NUCLEOTIDE SEQUENCE</scope>
    <source>
        <strain evidence="3">02402/16</strain>
        <tissue evidence="3">Leaf</tissue>
    </source>
</reference>
<feature type="domain" description="F-box" evidence="2">
    <location>
        <begin position="40"/>
        <end position="88"/>
    </location>
</feature>
<keyword evidence="4" id="KW-1185">Reference proteome</keyword>
<dbReference type="Gene3D" id="3.80.10.10">
    <property type="entry name" value="Ribonuclease Inhibitor"/>
    <property type="match status" value="1"/>
</dbReference>
<dbReference type="InterPro" id="IPR036047">
    <property type="entry name" value="F-box-like_dom_sf"/>
</dbReference>
<dbReference type="Gene3D" id="1.20.1280.50">
    <property type="match status" value="1"/>
</dbReference>
<evidence type="ECO:0000313" key="4">
    <source>
        <dbReference type="Proteomes" id="UP001231189"/>
    </source>
</evidence>
<dbReference type="Pfam" id="PF12937">
    <property type="entry name" value="F-box-like"/>
    <property type="match status" value="1"/>
</dbReference>
<comment type="caution">
    <text evidence="3">The sequence shown here is derived from an EMBL/GenBank/DDBJ whole genome shotgun (WGS) entry which is preliminary data.</text>
</comment>
<dbReference type="InterPro" id="IPR001810">
    <property type="entry name" value="F-box_dom"/>
</dbReference>
<accession>A0AAD8TV77</accession>
<dbReference type="SUPFAM" id="SSF81383">
    <property type="entry name" value="F-box domain"/>
    <property type="match status" value="1"/>
</dbReference>
<dbReference type="EMBL" id="JAUUTY010000001">
    <property type="protein sequence ID" value="KAK1692634.1"/>
    <property type="molecule type" value="Genomic_DNA"/>
</dbReference>
<feature type="region of interest" description="Disordered" evidence="1">
    <location>
        <begin position="1"/>
        <end position="31"/>
    </location>
</feature>
<dbReference type="SUPFAM" id="SSF52047">
    <property type="entry name" value="RNI-like"/>
    <property type="match status" value="1"/>
</dbReference>
<dbReference type="PROSITE" id="PS50181">
    <property type="entry name" value="FBOX"/>
    <property type="match status" value="1"/>
</dbReference>
<evidence type="ECO:0000313" key="3">
    <source>
        <dbReference type="EMBL" id="KAK1692634.1"/>
    </source>
</evidence>
<evidence type="ECO:0000259" key="2">
    <source>
        <dbReference type="PROSITE" id="PS50181"/>
    </source>
</evidence>
<sequence>MDTKKRKRKTLTTAPAPSSSRRRRRRRRRREDHVTSPDEWRDWASLPRDVLWIILSKLPQIDMLRAAGLVCSPWPRLALEEPHMWRHIDLNEGDLWNWRERPRPPAGWKAIARAAVELSAGRAPLLTDLFVTGWPYIDDGELIRGIIKKLPLLQRLTLWGGRFQKELLLALLDHCPRLELLDVTRSDPMFALWHKRIATRIRSCTIKDFRQPFIVLE</sequence>
<dbReference type="PANTHER" id="PTHR38926">
    <property type="entry name" value="F-BOX DOMAIN CONTAINING PROTEIN, EXPRESSED"/>
    <property type="match status" value="1"/>
</dbReference>
<evidence type="ECO:0000256" key="1">
    <source>
        <dbReference type="SAM" id="MobiDB-lite"/>
    </source>
</evidence>
<dbReference type="PANTHER" id="PTHR38926:SF69">
    <property type="entry name" value="F-BOX DOMAIN-CONTAINING PROTEIN"/>
    <property type="match status" value="1"/>
</dbReference>
<dbReference type="Proteomes" id="UP001231189">
    <property type="component" value="Unassembled WGS sequence"/>
</dbReference>
<dbReference type="InterPro" id="IPR032675">
    <property type="entry name" value="LRR_dom_sf"/>
</dbReference>
<gene>
    <name evidence="3" type="ORF">QYE76_009331</name>
</gene>
<dbReference type="AlphaFoldDB" id="A0AAD8TV77"/>